<evidence type="ECO:0000313" key="4">
    <source>
        <dbReference type="Proteomes" id="UP000808337"/>
    </source>
</evidence>
<dbReference type="Pfam" id="PF07603">
    <property type="entry name" value="Lcl_C"/>
    <property type="match status" value="1"/>
</dbReference>
<dbReference type="EMBL" id="JADKGY010000032">
    <property type="protein sequence ID" value="MBK9984891.1"/>
    <property type="molecule type" value="Genomic_DNA"/>
</dbReference>
<evidence type="ECO:0000259" key="2">
    <source>
        <dbReference type="Pfam" id="PF07603"/>
    </source>
</evidence>
<dbReference type="AlphaFoldDB" id="A0A9D7SZ63"/>
<feature type="domain" description="Lcl C-terminal" evidence="2">
    <location>
        <begin position="172"/>
        <end position="252"/>
    </location>
</feature>
<proteinExistence type="predicted"/>
<evidence type="ECO:0000256" key="1">
    <source>
        <dbReference type="SAM" id="SignalP"/>
    </source>
</evidence>
<comment type="caution">
    <text evidence="3">The sequence shown here is derived from an EMBL/GenBank/DDBJ whole genome shotgun (WGS) entry which is preliminary data.</text>
</comment>
<reference evidence="3 4" key="1">
    <citation type="submission" date="2020-10" db="EMBL/GenBank/DDBJ databases">
        <title>Connecting structure to function with the recovery of over 1000 high-quality activated sludge metagenome-assembled genomes encoding full-length rRNA genes using long-read sequencing.</title>
        <authorList>
            <person name="Singleton C.M."/>
            <person name="Petriglieri F."/>
            <person name="Kristensen J.M."/>
            <person name="Kirkegaard R.H."/>
            <person name="Michaelsen T.Y."/>
            <person name="Andersen M.H."/>
            <person name="Karst S.M."/>
            <person name="Dueholm M.S."/>
            <person name="Nielsen P.H."/>
            <person name="Albertsen M."/>
        </authorList>
    </citation>
    <scope>NUCLEOTIDE SEQUENCE [LARGE SCALE GENOMIC DNA]</scope>
    <source>
        <strain evidence="3">Ribe_18-Q3-R11-54_MAXAC.273</strain>
    </source>
</reference>
<dbReference type="InterPro" id="IPR011460">
    <property type="entry name" value="Lcl_C"/>
</dbReference>
<feature type="chain" id="PRO_5038976063" evidence="1">
    <location>
        <begin position="22"/>
        <end position="254"/>
    </location>
</feature>
<dbReference type="Proteomes" id="UP000808337">
    <property type="component" value="Unassembled WGS sequence"/>
</dbReference>
<name>A0A9D7SZ63_9BACT</name>
<organism evidence="3 4">
    <name type="scientific">Candidatus Opimibacter skivensis</name>
    <dbReference type="NCBI Taxonomy" id="2982028"/>
    <lineage>
        <taxon>Bacteria</taxon>
        <taxon>Pseudomonadati</taxon>
        <taxon>Bacteroidota</taxon>
        <taxon>Saprospiria</taxon>
        <taxon>Saprospirales</taxon>
        <taxon>Saprospiraceae</taxon>
        <taxon>Candidatus Opimibacter</taxon>
    </lineage>
</organism>
<sequence length="254" mass="26794">MKNINLFIFFILLLAALQLSAQVGIGTTNPVPSSALDITSTNKGFMPPRMLLSNRNAIASPGEGLMIWCTNCGVYGQIQVYNGVIWTNLLGGNTAGVPVIGDSDGGGKVAYILQPGDPGYISGEVHGFIAAASDQGAGVQWGCLGTYLGGTSNSLGSGQANTSIIVNGCGSPNIAARLCNDLVLNNYDDWYLPSKDEVEKLYFNKVAIGGFADNTYWSSTEDISVTAWGLNFSSGAGNNFGKNNLYLIRPIRSF</sequence>
<evidence type="ECO:0000313" key="3">
    <source>
        <dbReference type="EMBL" id="MBK9984891.1"/>
    </source>
</evidence>
<feature type="signal peptide" evidence="1">
    <location>
        <begin position="1"/>
        <end position="21"/>
    </location>
</feature>
<accession>A0A9D7SZ63</accession>
<protein>
    <submittedName>
        <fullName evidence="3">DUF1566 domain-containing protein</fullName>
    </submittedName>
</protein>
<gene>
    <name evidence="3" type="ORF">IPP15_21435</name>
</gene>
<keyword evidence="1" id="KW-0732">Signal</keyword>